<protein>
    <submittedName>
        <fullName evidence="3">Universal stress protein</fullName>
    </submittedName>
</protein>
<dbReference type="EMBL" id="JAJTWT010000004">
    <property type="protein sequence ID" value="MCE4537842.1"/>
    <property type="molecule type" value="Genomic_DNA"/>
</dbReference>
<proteinExistence type="inferred from homology"/>
<reference evidence="3 4" key="1">
    <citation type="submission" date="2021-12" db="EMBL/GenBank/DDBJ databases">
        <title>Genome seq of p7.</title>
        <authorList>
            <person name="Seo T."/>
        </authorList>
    </citation>
    <scope>NUCLEOTIDE SEQUENCE [LARGE SCALE GENOMIC DNA]</scope>
    <source>
        <strain evidence="3 4">P7</strain>
    </source>
</reference>
<name>A0ABS8XAB3_9BURK</name>
<feature type="domain" description="UspA" evidence="2">
    <location>
        <begin position="146"/>
        <end position="271"/>
    </location>
</feature>
<dbReference type="SUPFAM" id="SSF52402">
    <property type="entry name" value="Adenine nucleotide alpha hydrolases-like"/>
    <property type="match status" value="2"/>
</dbReference>
<dbReference type="CDD" id="cd00293">
    <property type="entry name" value="USP-like"/>
    <property type="match status" value="1"/>
</dbReference>
<dbReference type="RefSeq" id="WP_233392082.1">
    <property type="nucleotide sequence ID" value="NZ_JAJTWT010000004.1"/>
</dbReference>
<dbReference type="Proteomes" id="UP001201463">
    <property type="component" value="Unassembled WGS sequence"/>
</dbReference>
<comment type="similarity">
    <text evidence="1">Belongs to the universal stress protein A family.</text>
</comment>
<dbReference type="Pfam" id="PF00582">
    <property type="entry name" value="Usp"/>
    <property type="match status" value="1"/>
</dbReference>
<accession>A0ABS8XAB3</accession>
<keyword evidence="4" id="KW-1185">Reference proteome</keyword>
<organism evidence="3 4">
    <name type="scientific">Pelomonas caseinilytica</name>
    <dbReference type="NCBI Taxonomy" id="2906763"/>
    <lineage>
        <taxon>Bacteria</taxon>
        <taxon>Pseudomonadati</taxon>
        <taxon>Pseudomonadota</taxon>
        <taxon>Betaproteobacteria</taxon>
        <taxon>Burkholderiales</taxon>
        <taxon>Sphaerotilaceae</taxon>
        <taxon>Roseateles</taxon>
    </lineage>
</organism>
<dbReference type="PANTHER" id="PTHR46268">
    <property type="entry name" value="STRESS RESPONSE PROTEIN NHAX"/>
    <property type="match status" value="1"/>
</dbReference>
<sequence>MYRSLLVHLDDGEHGAAHAEVARQLARRFGAHLVGLAPVGRMPVSMSFAATAALADAMDAVRARAQRRADDFVADCHAAGLTSVEALADDEDAVVSLVEHAHCSDLLIIGQGELPDASIAVEQVVLMSARPTLVLPWAGRVQTLGERVLVAWNGSPEAARAVADAMPLLCQAREVTVMRCEPPGTDLDDLGGLMRERMEALRRWLMWHGVDAQVRLEASTVDAGNELLSRAADLGADLLVMGAWGRPRWTERVLGGATRTLLRSMTLPVLMSH</sequence>
<evidence type="ECO:0000256" key="1">
    <source>
        <dbReference type="ARBA" id="ARBA00008791"/>
    </source>
</evidence>
<evidence type="ECO:0000313" key="3">
    <source>
        <dbReference type="EMBL" id="MCE4537842.1"/>
    </source>
</evidence>
<evidence type="ECO:0000313" key="4">
    <source>
        <dbReference type="Proteomes" id="UP001201463"/>
    </source>
</evidence>
<gene>
    <name evidence="3" type="ORF">LXT12_11330</name>
</gene>
<dbReference type="PRINTS" id="PR01438">
    <property type="entry name" value="UNVRSLSTRESS"/>
</dbReference>
<dbReference type="InterPro" id="IPR006015">
    <property type="entry name" value="Universal_stress_UspA"/>
</dbReference>
<dbReference type="Gene3D" id="3.40.50.12370">
    <property type="match status" value="1"/>
</dbReference>
<comment type="caution">
    <text evidence="3">The sequence shown here is derived from an EMBL/GenBank/DDBJ whole genome shotgun (WGS) entry which is preliminary data.</text>
</comment>
<dbReference type="PANTHER" id="PTHR46268:SF15">
    <property type="entry name" value="UNIVERSAL STRESS PROTEIN HP_0031"/>
    <property type="match status" value="1"/>
</dbReference>
<dbReference type="InterPro" id="IPR006016">
    <property type="entry name" value="UspA"/>
</dbReference>
<evidence type="ECO:0000259" key="2">
    <source>
        <dbReference type="Pfam" id="PF00582"/>
    </source>
</evidence>